<dbReference type="EMBL" id="LCOY01000006">
    <property type="protein sequence ID" value="KKU88490.1"/>
    <property type="molecule type" value="Genomic_DNA"/>
</dbReference>
<organism evidence="3 4">
    <name type="scientific">Candidatus Gottesmanbacteria bacterium GW2011_GWA2_47_9</name>
    <dbReference type="NCBI Taxonomy" id="1618445"/>
    <lineage>
        <taxon>Bacteria</taxon>
        <taxon>Candidatus Gottesmaniibacteriota</taxon>
    </lineage>
</organism>
<reference evidence="3 4" key="1">
    <citation type="journal article" date="2015" name="Nature">
        <title>rRNA introns, odd ribosomes, and small enigmatic genomes across a large radiation of phyla.</title>
        <authorList>
            <person name="Brown C.T."/>
            <person name="Hug L.A."/>
            <person name="Thomas B.C."/>
            <person name="Sharon I."/>
            <person name="Castelle C.J."/>
            <person name="Singh A."/>
            <person name="Wilkins M.J."/>
            <person name="Williams K.H."/>
            <person name="Banfield J.F."/>
        </authorList>
    </citation>
    <scope>NUCLEOTIDE SEQUENCE [LARGE SCALE GENOMIC DNA]</scope>
</reference>
<evidence type="ECO:0000313" key="4">
    <source>
        <dbReference type="Proteomes" id="UP000034739"/>
    </source>
</evidence>
<sequence>MMQQFVSVTEARARLKELMDIVKTGKTRVVLVRESKPEVALVRYDDIVRQEELSEEAWQKRWDEALKEGKEAGRRWAKERGIDLKKVTEQEFYDLIDKATSSY</sequence>
<dbReference type="AlphaFoldDB" id="A0A0G1X212"/>
<dbReference type="InterPro" id="IPR036165">
    <property type="entry name" value="YefM-like_sf"/>
</dbReference>
<dbReference type="Pfam" id="PF02604">
    <property type="entry name" value="PhdYeFM_antitox"/>
    <property type="match status" value="1"/>
</dbReference>
<comment type="similarity">
    <text evidence="1 2">Belongs to the phD/YefM antitoxin family.</text>
</comment>
<dbReference type="Gene3D" id="3.40.1620.10">
    <property type="entry name" value="YefM-like domain"/>
    <property type="match status" value="1"/>
</dbReference>
<dbReference type="SUPFAM" id="SSF143120">
    <property type="entry name" value="YefM-like"/>
    <property type="match status" value="1"/>
</dbReference>
<gene>
    <name evidence="3" type="ORF">UY16_C0006G0005</name>
</gene>
<comment type="caution">
    <text evidence="3">The sequence shown here is derived from an EMBL/GenBank/DDBJ whole genome shotgun (WGS) entry which is preliminary data.</text>
</comment>
<dbReference type="Proteomes" id="UP000034739">
    <property type="component" value="Unassembled WGS sequence"/>
</dbReference>
<dbReference type="NCBIfam" id="TIGR01552">
    <property type="entry name" value="phd_fam"/>
    <property type="match status" value="1"/>
</dbReference>
<name>A0A0G1X212_9BACT</name>
<evidence type="ECO:0000256" key="2">
    <source>
        <dbReference type="RuleBase" id="RU362080"/>
    </source>
</evidence>
<accession>A0A0G1X212</accession>
<proteinExistence type="inferred from homology"/>
<dbReference type="InterPro" id="IPR006442">
    <property type="entry name" value="Antitoxin_Phd/YefM"/>
</dbReference>
<comment type="function">
    <text evidence="2">Antitoxin component of a type II toxin-antitoxin (TA) system.</text>
</comment>
<protein>
    <recommendedName>
        <fullName evidence="2">Antitoxin</fullName>
    </recommendedName>
</protein>
<evidence type="ECO:0000256" key="1">
    <source>
        <dbReference type="ARBA" id="ARBA00009981"/>
    </source>
</evidence>
<evidence type="ECO:0000313" key="3">
    <source>
        <dbReference type="EMBL" id="KKU88490.1"/>
    </source>
</evidence>